<evidence type="ECO:0000256" key="6">
    <source>
        <dbReference type="ARBA" id="ARBA00023125"/>
    </source>
</evidence>
<evidence type="ECO:0000256" key="9">
    <source>
        <dbReference type="ARBA" id="ARBA00023271"/>
    </source>
</evidence>
<keyword evidence="12" id="KW-1185">Reference proteome</keyword>
<keyword evidence="8" id="KW-0234">DNA repair</keyword>
<evidence type="ECO:0000313" key="11">
    <source>
        <dbReference type="EMBL" id="KAK8052096.1"/>
    </source>
</evidence>
<dbReference type="PANTHER" id="PTHR31404">
    <property type="entry name" value="MITOCHONDRIAL GENOME MAINTENANCE PROTEIN MGM101"/>
    <property type="match status" value="1"/>
</dbReference>
<proteinExistence type="inferred from homology"/>
<keyword evidence="6" id="KW-0238">DNA-binding</keyword>
<evidence type="ECO:0000313" key="12">
    <source>
        <dbReference type="Proteomes" id="UP001444661"/>
    </source>
</evidence>
<comment type="caution">
    <text evidence="11">The sequence shown here is derived from an EMBL/GenBank/DDBJ whole genome shotgun (WGS) entry which is preliminary data.</text>
</comment>
<keyword evidence="9" id="KW-1135">Mitochondrion nucleoid</keyword>
<keyword evidence="7" id="KW-0496">Mitochondrion</keyword>
<evidence type="ECO:0000256" key="4">
    <source>
        <dbReference type="ARBA" id="ARBA00022763"/>
    </source>
</evidence>
<evidence type="ECO:0000256" key="10">
    <source>
        <dbReference type="SAM" id="MobiDB-lite"/>
    </source>
</evidence>
<dbReference type="Pfam" id="PF06420">
    <property type="entry name" value="Mgm101p"/>
    <property type="match status" value="1"/>
</dbReference>
<keyword evidence="4" id="KW-0227">DNA damage</keyword>
<organism evidence="11 12">
    <name type="scientific">Apiospora rasikravindrae</name>
    <dbReference type="NCBI Taxonomy" id="990691"/>
    <lineage>
        <taxon>Eukaryota</taxon>
        <taxon>Fungi</taxon>
        <taxon>Dikarya</taxon>
        <taxon>Ascomycota</taxon>
        <taxon>Pezizomycotina</taxon>
        <taxon>Sordariomycetes</taxon>
        <taxon>Xylariomycetidae</taxon>
        <taxon>Amphisphaeriales</taxon>
        <taxon>Apiosporaceae</taxon>
        <taxon>Apiospora</taxon>
    </lineage>
</organism>
<feature type="compositionally biased region" description="Polar residues" evidence="10">
    <location>
        <begin position="25"/>
        <end position="36"/>
    </location>
</feature>
<gene>
    <name evidence="11" type="ORF">PG993_003481</name>
</gene>
<comment type="similarity">
    <text evidence="2">Belongs to the MGM101 family.</text>
</comment>
<keyword evidence="5" id="KW-0809">Transit peptide</keyword>
<dbReference type="EMBL" id="JAQQWK010000002">
    <property type="protein sequence ID" value="KAK8052096.1"/>
    <property type="molecule type" value="Genomic_DNA"/>
</dbReference>
<feature type="region of interest" description="Disordered" evidence="10">
    <location>
        <begin position="1"/>
        <end position="39"/>
    </location>
</feature>
<dbReference type="InterPro" id="IPR009446">
    <property type="entry name" value="Mgm101"/>
</dbReference>
<evidence type="ECO:0000256" key="7">
    <source>
        <dbReference type="ARBA" id="ARBA00023128"/>
    </source>
</evidence>
<comment type="subcellular location">
    <subcellularLocation>
        <location evidence="1">Mitochondrion matrix</location>
        <location evidence="1">Mitochondrion nucleoid</location>
    </subcellularLocation>
</comment>
<evidence type="ECO:0000256" key="1">
    <source>
        <dbReference type="ARBA" id="ARBA00004436"/>
    </source>
</evidence>
<dbReference type="Proteomes" id="UP001444661">
    <property type="component" value="Unassembled WGS sequence"/>
</dbReference>
<sequence>MSWIQGKSESSRPELAVSGVPLPDASSTTDPNSNENPIDWSLSYHGAPLDAVGVEVKPDGIIYLLETKYRRVPKYAFGPGGWDLAPREDFVV</sequence>
<evidence type="ECO:0000256" key="8">
    <source>
        <dbReference type="ARBA" id="ARBA00023204"/>
    </source>
</evidence>
<evidence type="ECO:0000256" key="5">
    <source>
        <dbReference type="ARBA" id="ARBA00022946"/>
    </source>
</evidence>
<evidence type="ECO:0000256" key="3">
    <source>
        <dbReference type="ARBA" id="ARBA00013628"/>
    </source>
</evidence>
<reference evidence="11 12" key="1">
    <citation type="submission" date="2023-01" db="EMBL/GenBank/DDBJ databases">
        <title>Analysis of 21 Apiospora genomes using comparative genomics revels a genus with tremendous synthesis potential of carbohydrate active enzymes and secondary metabolites.</title>
        <authorList>
            <person name="Sorensen T."/>
        </authorList>
    </citation>
    <scope>NUCLEOTIDE SEQUENCE [LARGE SCALE GENOMIC DNA]</scope>
    <source>
        <strain evidence="11 12">CBS 33761</strain>
    </source>
</reference>
<evidence type="ECO:0000256" key="2">
    <source>
        <dbReference type="ARBA" id="ARBA00007053"/>
    </source>
</evidence>
<dbReference type="PANTHER" id="PTHR31404:SF0">
    <property type="entry name" value="MITOCHONDRIAL GENOME MAINTENANCE PROTEIN MGM101"/>
    <property type="match status" value="1"/>
</dbReference>
<name>A0ABR1TZM9_9PEZI</name>
<accession>A0ABR1TZM9</accession>
<protein>
    <recommendedName>
        <fullName evidence="3">Mitochondrial genome maintenance protein MGM101</fullName>
    </recommendedName>
</protein>